<organism evidence="2 3">
    <name type="scientific">Echeneis naucrates</name>
    <name type="common">Live sharksucker</name>
    <dbReference type="NCBI Taxonomy" id="173247"/>
    <lineage>
        <taxon>Eukaryota</taxon>
        <taxon>Metazoa</taxon>
        <taxon>Chordata</taxon>
        <taxon>Craniata</taxon>
        <taxon>Vertebrata</taxon>
        <taxon>Euteleostomi</taxon>
        <taxon>Actinopterygii</taxon>
        <taxon>Neopterygii</taxon>
        <taxon>Teleostei</taxon>
        <taxon>Neoteleostei</taxon>
        <taxon>Acanthomorphata</taxon>
        <taxon>Carangaria</taxon>
        <taxon>Carangiformes</taxon>
        <taxon>Echeneidae</taxon>
        <taxon>Echeneis</taxon>
    </lineage>
</organism>
<reference evidence="2" key="2">
    <citation type="submission" date="2025-08" db="UniProtKB">
        <authorList>
            <consortium name="Ensembl"/>
        </authorList>
    </citation>
    <scope>IDENTIFICATION</scope>
</reference>
<accession>A0A665TN92</accession>
<sequence length="409" mass="44961">YLCVLSGPWRVTFQNQCALRGASILLECSYDYPSLQFVTSVKWSKVQHISNSLWLVSLDSLSSPPQFKYVGNFYDNCALEIYNLRPIDEGTYYFSFVTSLNRWRSKTPLYLQPSIVTEGEMVTLTCVSGCPTSTNVVWFRDGHPVPKPVFQAGREDAGRYYCAVLGQETVRSNPVALNVQYAPKKVRLSLSPSGNVPQGGSVTLTCSSEANPLVSSNGYSLFKDGWFLSSGEQHTISDVQPSHSGLYHCQAGNNISWRGVDLMNSTKVHLDVWYQPTNFSVSVDPPQVAEGSSVNLTCSSAANPAAVNYTWYKRTDDPSSSSMILMGSGSVLTLPSLEASDIGPYLCQARNSIGESFSAEVLLTMTEQGWCQSHIVFTRQSLHQSGTKQKCSGKLTRLFFLQAAVSSQS</sequence>
<dbReference type="PANTHER" id="PTHR46013">
    <property type="entry name" value="VASCULAR CELL ADHESION MOLECULE 1"/>
    <property type="match status" value="1"/>
</dbReference>
<dbReference type="InterPro" id="IPR007110">
    <property type="entry name" value="Ig-like_dom"/>
</dbReference>
<dbReference type="PANTHER" id="PTHR46013:SF4">
    <property type="entry name" value="B-CELL RECEPTOR CD22-RELATED"/>
    <property type="match status" value="1"/>
</dbReference>
<dbReference type="Pfam" id="PF13927">
    <property type="entry name" value="Ig_3"/>
    <property type="match status" value="1"/>
</dbReference>
<dbReference type="InterPro" id="IPR003598">
    <property type="entry name" value="Ig_sub2"/>
</dbReference>
<evidence type="ECO:0000313" key="3">
    <source>
        <dbReference type="Proteomes" id="UP000472264"/>
    </source>
</evidence>
<dbReference type="Proteomes" id="UP000472264">
    <property type="component" value="Chromosome 6"/>
</dbReference>
<dbReference type="SMART" id="SM00409">
    <property type="entry name" value="IG"/>
    <property type="match status" value="4"/>
</dbReference>
<name>A0A665TN92_ECHNA</name>
<protein>
    <recommendedName>
        <fullName evidence="1">Ig-like domain-containing protein</fullName>
    </recommendedName>
</protein>
<reference evidence="2" key="3">
    <citation type="submission" date="2025-09" db="UniProtKB">
        <authorList>
            <consortium name="Ensembl"/>
        </authorList>
    </citation>
    <scope>IDENTIFICATION</scope>
</reference>
<feature type="domain" description="Ig-like" evidence="1">
    <location>
        <begin position="108"/>
        <end position="178"/>
    </location>
</feature>
<dbReference type="Pfam" id="PF13895">
    <property type="entry name" value="Ig_2"/>
    <property type="match status" value="2"/>
</dbReference>
<dbReference type="InterPro" id="IPR003599">
    <property type="entry name" value="Ig_sub"/>
</dbReference>
<feature type="domain" description="Ig-like" evidence="1">
    <location>
        <begin position="276"/>
        <end position="364"/>
    </location>
</feature>
<evidence type="ECO:0000313" key="2">
    <source>
        <dbReference type="Ensembl" id="ENSENLP00000004191.1"/>
    </source>
</evidence>
<feature type="domain" description="Ig-like" evidence="1">
    <location>
        <begin position="183"/>
        <end position="269"/>
    </location>
</feature>
<dbReference type="PROSITE" id="PS50835">
    <property type="entry name" value="IG_LIKE"/>
    <property type="match status" value="3"/>
</dbReference>
<reference evidence="2" key="1">
    <citation type="submission" date="2021-04" db="EMBL/GenBank/DDBJ databases">
        <authorList>
            <consortium name="Wellcome Sanger Institute Data Sharing"/>
        </authorList>
    </citation>
    <scope>NUCLEOTIDE SEQUENCE [LARGE SCALE GENOMIC DNA]</scope>
</reference>
<dbReference type="InterPro" id="IPR036179">
    <property type="entry name" value="Ig-like_dom_sf"/>
</dbReference>
<dbReference type="Ensembl" id="ENSENLT00000004435.1">
    <property type="protein sequence ID" value="ENSENLP00000004191.1"/>
    <property type="gene ID" value="ENSENLG00000002086.1"/>
</dbReference>
<dbReference type="SUPFAM" id="SSF48726">
    <property type="entry name" value="Immunoglobulin"/>
    <property type="match status" value="4"/>
</dbReference>
<dbReference type="Gene3D" id="2.60.40.10">
    <property type="entry name" value="Immunoglobulins"/>
    <property type="match status" value="4"/>
</dbReference>
<evidence type="ECO:0000259" key="1">
    <source>
        <dbReference type="PROSITE" id="PS50835"/>
    </source>
</evidence>
<dbReference type="AlphaFoldDB" id="A0A665TN92"/>
<dbReference type="OMA" id="WYKRTEP"/>
<dbReference type="InterPro" id="IPR013783">
    <property type="entry name" value="Ig-like_fold"/>
</dbReference>
<keyword evidence="3" id="KW-1185">Reference proteome</keyword>
<proteinExistence type="predicted"/>
<dbReference type="InParanoid" id="A0A665TN92"/>
<dbReference type="SMART" id="SM00408">
    <property type="entry name" value="IGc2"/>
    <property type="match status" value="3"/>
</dbReference>